<evidence type="ECO:0000313" key="3">
    <source>
        <dbReference type="Proteomes" id="UP000185639"/>
    </source>
</evidence>
<evidence type="ECO:0000313" key="2">
    <source>
        <dbReference type="EMBL" id="SIS45186.1"/>
    </source>
</evidence>
<sequence>MLIRLLLIVTPFLLASCAAPAPLAVAGAGAYEVAKYEENIRLRAAAALRDEPDLLTFSIQAIARGQTEKAVDTYMLGYNNPDYSDNMKSLALYQIGLIYMNRFNDQRDDAKAREFFAKHRQEFPSSRISSRIQSHLAELNQRADNPVFVPAKELLNNLNREELLSRPNIPYDDELNPMSERAITENRIEEAVTVYTIVYENEASGKEIRSKALYQMGLIYMSPYNSQSSRLKALEYFRMITEEFPDVSIRPNVDLRITELLNAQ</sequence>
<dbReference type="RefSeq" id="WP_076514017.1">
    <property type="nucleotide sequence ID" value="NZ_FTOH01000001.1"/>
</dbReference>
<dbReference type="EMBL" id="FTOH01000001">
    <property type="protein sequence ID" value="SIS45186.1"/>
    <property type="molecule type" value="Genomic_DNA"/>
</dbReference>
<organism evidence="2 3">
    <name type="scientific">Thalassolituus maritimus</name>
    <dbReference type="NCBI Taxonomy" id="484498"/>
    <lineage>
        <taxon>Bacteria</taxon>
        <taxon>Pseudomonadati</taxon>
        <taxon>Pseudomonadota</taxon>
        <taxon>Gammaproteobacteria</taxon>
        <taxon>Oceanospirillales</taxon>
        <taxon>Oceanospirillaceae</taxon>
        <taxon>Thalassolituus</taxon>
    </lineage>
</organism>
<proteinExistence type="predicted"/>
<dbReference type="InterPro" id="IPR011990">
    <property type="entry name" value="TPR-like_helical_dom_sf"/>
</dbReference>
<feature type="signal peptide" evidence="1">
    <location>
        <begin position="1"/>
        <end position="21"/>
    </location>
</feature>
<evidence type="ECO:0000256" key="1">
    <source>
        <dbReference type="SAM" id="SignalP"/>
    </source>
</evidence>
<keyword evidence="3" id="KW-1185">Reference proteome</keyword>
<dbReference type="Gene3D" id="1.25.40.10">
    <property type="entry name" value="Tetratricopeptide repeat domain"/>
    <property type="match status" value="1"/>
</dbReference>
<dbReference type="OrthoDB" id="6822308at2"/>
<dbReference type="PROSITE" id="PS51257">
    <property type="entry name" value="PROKAR_LIPOPROTEIN"/>
    <property type="match status" value="1"/>
</dbReference>
<accession>A0A1N7J7H2</accession>
<dbReference type="Proteomes" id="UP000185639">
    <property type="component" value="Unassembled WGS sequence"/>
</dbReference>
<name>A0A1N7J7H2_9GAMM</name>
<protein>
    <submittedName>
        <fullName evidence="2">Tetratricopeptide repeat-containing protein</fullName>
    </submittedName>
</protein>
<reference evidence="3" key="1">
    <citation type="submission" date="2017-01" db="EMBL/GenBank/DDBJ databases">
        <authorList>
            <person name="Varghese N."/>
            <person name="Submissions S."/>
        </authorList>
    </citation>
    <scope>NUCLEOTIDE SEQUENCE [LARGE SCALE GENOMIC DNA]</scope>
    <source>
        <strain evidence="3">DSM 24913</strain>
    </source>
</reference>
<dbReference type="AlphaFoldDB" id="A0A1N7J7H2"/>
<gene>
    <name evidence="2" type="ORF">SAMN05421686_101434</name>
</gene>
<keyword evidence="1" id="KW-0732">Signal</keyword>
<feature type="chain" id="PRO_5009942931" evidence="1">
    <location>
        <begin position="22"/>
        <end position="264"/>
    </location>
</feature>